<gene>
    <name evidence="23" type="ORF">ABMA28_005021</name>
</gene>
<evidence type="ECO:0000256" key="11">
    <source>
        <dbReference type="ARBA" id="ARBA00048008"/>
    </source>
</evidence>
<evidence type="ECO:0000256" key="6">
    <source>
        <dbReference type="ARBA" id="ARBA00041812"/>
    </source>
</evidence>
<comment type="catalytic activity">
    <reaction evidence="17">
        <text>prostaglandin A1 + NAD(+) = 15-oxo-prostaglandin A1 + NADH + H(+)</text>
        <dbReference type="Rhea" id="RHEA:41263"/>
        <dbReference type="ChEBI" id="CHEBI:15378"/>
        <dbReference type="ChEBI" id="CHEBI:57398"/>
        <dbReference type="ChEBI" id="CHEBI:57540"/>
        <dbReference type="ChEBI" id="CHEBI:57945"/>
        <dbReference type="ChEBI" id="CHEBI:85072"/>
    </reaction>
    <physiologicalReaction direction="left-to-right" evidence="17">
        <dbReference type="Rhea" id="RHEA:41264"/>
    </physiologicalReaction>
</comment>
<comment type="catalytic activity">
    <reaction evidence="9">
        <text>prostaglandin E1 + NAD(+) = 15-oxoprostaglandin E1 + NADH + H(+)</text>
        <dbReference type="Rhea" id="RHEA:16477"/>
        <dbReference type="ChEBI" id="CHEBI:15378"/>
        <dbReference type="ChEBI" id="CHEBI:57397"/>
        <dbReference type="ChEBI" id="CHEBI:57401"/>
        <dbReference type="ChEBI" id="CHEBI:57540"/>
        <dbReference type="ChEBI" id="CHEBI:57945"/>
    </reaction>
    <physiologicalReaction direction="left-to-right" evidence="9">
        <dbReference type="Rhea" id="RHEA:16478"/>
    </physiologicalReaction>
</comment>
<comment type="similarity">
    <text evidence="1 22">Belongs to the short-chain dehydrogenases/reductases (SDR) family.</text>
</comment>
<protein>
    <recommendedName>
        <fullName evidence="5">15-hydroxyprostaglandin dehydrogenase [NAD(+)]</fullName>
        <ecNumber evidence="3">1.1.1.141</ecNumber>
        <ecNumber evidence="4">1.1.1.232</ecNumber>
    </recommendedName>
    <alternativeName>
        <fullName evidence="7">Eicosanoid/docosanoid dehydrogenase [NAD(+)]</fullName>
    </alternativeName>
    <alternativeName>
        <fullName evidence="6">Prostaglandin dehydrogenase 1</fullName>
    </alternativeName>
</protein>
<evidence type="ECO:0000313" key="23">
    <source>
        <dbReference type="EMBL" id="KAL0821569.1"/>
    </source>
</evidence>
<dbReference type="InterPro" id="IPR020904">
    <property type="entry name" value="Sc_DH/Rdtase_CS"/>
</dbReference>
<dbReference type="Proteomes" id="UP001549921">
    <property type="component" value="Unassembled WGS sequence"/>
</dbReference>
<dbReference type="PRINTS" id="PR00080">
    <property type="entry name" value="SDRFAMILY"/>
</dbReference>
<evidence type="ECO:0000256" key="3">
    <source>
        <dbReference type="ARBA" id="ARBA00038968"/>
    </source>
</evidence>
<dbReference type="EMBL" id="JBEDNZ010000017">
    <property type="protein sequence ID" value="KAL0821569.1"/>
    <property type="molecule type" value="Genomic_DNA"/>
</dbReference>
<dbReference type="Pfam" id="PF00106">
    <property type="entry name" value="adh_short"/>
    <property type="match status" value="1"/>
</dbReference>
<comment type="catalytic activity">
    <reaction evidence="13">
        <text>(11R)-hydroxy-(5Z,8Z,12E,14Z)-eicosatetraenoate + NAD(+) = 11-oxo-(5Z,8Z,12E,14Z)-eicosatetraenoate + NADH + H(+)</text>
        <dbReference type="Rhea" id="RHEA:48640"/>
        <dbReference type="ChEBI" id="CHEBI:15378"/>
        <dbReference type="ChEBI" id="CHEBI:57540"/>
        <dbReference type="ChEBI" id="CHEBI:57945"/>
        <dbReference type="ChEBI" id="CHEBI:78836"/>
        <dbReference type="ChEBI" id="CHEBI:90697"/>
    </reaction>
    <physiologicalReaction direction="left-to-right" evidence="13">
        <dbReference type="Rhea" id="RHEA:48641"/>
    </physiologicalReaction>
</comment>
<dbReference type="PANTHER" id="PTHR44229">
    <property type="entry name" value="15-HYDROXYPROSTAGLANDIN DEHYDROGENASE [NAD(+)]"/>
    <property type="match status" value="1"/>
</dbReference>
<comment type="catalytic activity">
    <reaction evidence="19">
        <text>resolvin D2 + NAD(+) = 16-oxoresolvin D2 + NADH + H(+)</text>
        <dbReference type="Rhea" id="RHEA:53588"/>
        <dbReference type="ChEBI" id="CHEBI:15378"/>
        <dbReference type="ChEBI" id="CHEBI:57540"/>
        <dbReference type="ChEBI" id="CHEBI:57945"/>
        <dbReference type="ChEBI" id="CHEBI:133367"/>
        <dbReference type="ChEBI" id="CHEBI:137498"/>
    </reaction>
    <physiologicalReaction direction="left-to-right" evidence="19">
        <dbReference type="Rhea" id="RHEA:53589"/>
    </physiologicalReaction>
</comment>
<dbReference type="SUPFAM" id="SSF51735">
    <property type="entry name" value="NAD(P)-binding Rossmann-fold domains"/>
    <property type="match status" value="1"/>
</dbReference>
<dbReference type="PRINTS" id="PR00081">
    <property type="entry name" value="GDHRDH"/>
</dbReference>
<evidence type="ECO:0000256" key="12">
    <source>
        <dbReference type="ARBA" id="ARBA00048140"/>
    </source>
</evidence>
<comment type="catalytic activity">
    <reaction evidence="15">
        <text>resolvin D2 + NAD(+) = 7-oxoresolvin D2 + NADH + H(+)</text>
        <dbReference type="Rhea" id="RHEA:53584"/>
        <dbReference type="ChEBI" id="CHEBI:15378"/>
        <dbReference type="ChEBI" id="CHEBI:57540"/>
        <dbReference type="ChEBI" id="CHEBI:57945"/>
        <dbReference type="ChEBI" id="CHEBI:133367"/>
        <dbReference type="ChEBI" id="CHEBI:137497"/>
    </reaction>
    <physiologicalReaction direction="left-to-right" evidence="15">
        <dbReference type="Rhea" id="RHEA:53585"/>
    </physiologicalReaction>
</comment>
<dbReference type="Gene3D" id="3.40.50.720">
    <property type="entry name" value="NAD(P)-binding Rossmann-like Domain"/>
    <property type="match status" value="1"/>
</dbReference>
<evidence type="ECO:0000256" key="2">
    <source>
        <dbReference type="ARBA" id="ARBA00023002"/>
    </source>
</evidence>
<organism evidence="23 24">
    <name type="scientific">Loxostege sticticalis</name>
    <name type="common">Beet webworm moth</name>
    <dbReference type="NCBI Taxonomy" id="481309"/>
    <lineage>
        <taxon>Eukaryota</taxon>
        <taxon>Metazoa</taxon>
        <taxon>Ecdysozoa</taxon>
        <taxon>Arthropoda</taxon>
        <taxon>Hexapoda</taxon>
        <taxon>Insecta</taxon>
        <taxon>Pterygota</taxon>
        <taxon>Neoptera</taxon>
        <taxon>Endopterygota</taxon>
        <taxon>Lepidoptera</taxon>
        <taxon>Glossata</taxon>
        <taxon>Ditrysia</taxon>
        <taxon>Pyraloidea</taxon>
        <taxon>Crambidae</taxon>
        <taxon>Pyraustinae</taxon>
        <taxon>Loxostege</taxon>
    </lineage>
</organism>
<comment type="catalytic activity">
    <reaction evidence="20">
        <text>(15S)-hydroxy-(5Z,8Z,11Z,13E)-eicosatetraenoate + NAD(+) = 15-oxo-(5Z,8Z,11Z,13E)-eicosatetraenoate + NADH + H(+)</text>
        <dbReference type="Rhea" id="RHEA:23260"/>
        <dbReference type="ChEBI" id="CHEBI:15378"/>
        <dbReference type="ChEBI" id="CHEBI:57409"/>
        <dbReference type="ChEBI" id="CHEBI:57410"/>
        <dbReference type="ChEBI" id="CHEBI:57540"/>
        <dbReference type="ChEBI" id="CHEBI:57945"/>
        <dbReference type="EC" id="1.1.1.232"/>
    </reaction>
    <physiologicalReaction direction="left-to-right" evidence="20">
        <dbReference type="Rhea" id="RHEA:23261"/>
    </physiologicalReaction>
</comment>
<evidence type="ECO:0000256" key="19">
    <source>
        <dbReference type="ARBA" id="ARBA00048921"/>
    </source>
</evidence>
<dbReference type="InterPro" id="IPR036291">
    <property type="entry name" value="NAD(P)-bd_dom_sf"/>
</dbReference>
<reference evidence="23 24" key="1">
    <citation type="submission" date="2024-06" db="EMBL/GenBank/DDBJ databases">
        <title>A chromosome-level genome assembly of beet webworm, Loxostege sticticalis.</title>
        <authorList>
            <person name="Zhang Y."/>
        </authorList>
    </citation>
    <scope>NUCLEOTIDE SEQUENCE [LARGE SCALE GENOMIC DNA]</scope>
    <source>
        <strain evidence="23">AQ028</strain>
        <tissue evidence="23">Male pupae</tissue>
    </source>
</reference>
<evidence type="ECO:0000256" key="14">
    <source>
        <dbReference type="ARBA" id="ARBA00048170"/>
    </source>
</evidence>
<dbReference type="AlphaFoldDB" id="A0ABD0SP01"/>
<comment type="caution">
    <text evidence="23">The sequence shown here is derived from an EMBL/GenBank/DDBJ whole genome shotgun (WGS) entry which is preliminary data.</text>
</comment>
<evidence type="ECO:0000256" key="4">
    <source>
        <dbReference type="ARBA" id="ARBA00039060"/>
    </source>
</evidence>
<evidence type="ECO:0000256" key="7">
    <source>
        <dbReference type="ARBA" id="ARBA00042026"/>
    </source>
</evidence>
<keyword evidence="2" id="KW-0560">Oxidoreductase</keyword>
<evidence type="ECO:0000256" key="15">
    <source>
        <dbReference type="ARBA" id="ARBA00048393"/>
    </source>
</evidence>
<accession>A0ABD0SP01</accession>
<comment type="catalytic activity">
    <reaction evidence="12">
        <text>15-oxo-(5S,6R)-dihydroxy-(7E,9E,11Z)-eicosatrienoate + NADH + H(+) = (5S,6R,15S)-trihydroxy-(7E,9E,11Z)-eicosatrienoate + NAD(+)</text>
        <dbReference type="Rhea" id="RHEA:41596"/>
        <dbReference type="ChEBI" id="CHEBI:15378"/>
        <dbReference type="ChEBI" id="CHEBI:57540"/>
        <dbReference type="ChEBI" id="CHEBI:57945"/>
        <dbReference type="ChEBI" id="CHEBI:78325"/>
        <dbReference type="ChEBI" id="CHEBI:78329"/>
    </reaction>
    <physiologicalReaction direction="left-to-right" evidence="12">
        <dbReference type="Rhea" id="RHEA:41597"/>
    </physiologicalReaction>
</comment>
<evidence type="ECO:0000256" key="9">
    <source>
        <dbReference type="ARBA" id="ARBA00047325"/>
    </source>
</evidence>
<evidence type="ECO:0000256" key="17">
    <source>
        <dbReference type="ARBA" id="ARBA00048611"/>
    </source>
</evidence>
<comment type="catalytic activity">
    <reaction evidence="18">
        <text>prostaglandin E2 + NAD(+) = 15-oxoprostaglandin E2 + NADH + H(+)</text>
        <dbReference type="Rhea" id="RHEA:11876"/>
        <dbReference type="ChEBI" id="CHEBI:15378"/>
        <dbReference type="ChEBI" id="CHEBI:57400"/>
        <dbReference type="ChEBI" id="CHEBI:57540"/>
        <dbReference type="ChEBI" id="CHEBI:57945"/>
        <dbReference type="ChEBI" id="CHEBI:606564"/>
        <dbReference type="EC" id="1.1.1.141"/>
    </reaction>
    <physiologicalReaction direction="left-to-right" evidence="18">
        <dbReference type="Rhea" id="RHEA:11877"/>
    </physiologicalReaction>
</comment>
<comment type="catalytic activity">
    <reaction evidence="11">
        <text>14-hydroxy-(4Z,7Z,10Z,12E,16Z,19Z)-docosahexaenoate + NAD(+) = 14-oxo-(4Z,7Z,10Z,12E,16Z,19Z)-docosahexaenoate + NADH + H(+)</text>
        <dbReference type="Rhea" id="RHEA:48952"/>
        <dbReference type="ChEBI" id="CHEBI:15378"/>
        <dbReference type="ChEBI" id="CHEBI:57540"/>
        <dbReference type="ChEBI" id="CHEBI:57945"/>
        <dbReference type="ChEBI" id="CHEBI:90866"/>
        <dbReference type="ChEBI" id="CHEBI:90867"/>
    </reaction>
    <physiologicalReaction direction="left-to-right" evidence="11">
        <dbReference type="Rhea" id="RHEA:48953"/>
    </physiologicalReaction>
</comment>
<evidence type="ECO:0000313" key="24">
    <source>
        <dbReference type="Proteomes" id="UP001549921"/>
    </source>
</evidence>
<evidence type="ECO:0000256" key="20">
    <source>
        <dbReference type="ARBA" id="ARBA00049151"/>
    </source>
</evidence>
<dbReference type="InterPro" id="IPR002347">
    <property type="entry name" value="SDR_fam"/>
</dbReference>
<comment type="catalytic activity">
    <reaction evidence="10">
        <text>resolvin D1 + NAD(+) = 8-oxoresolvin D1 + NADH + H(+)</text>
        <dbReference type="Rhea" id="RHEA:50124"/>
        <dbReference type="ChEBI" id="CHEBI:15378"/>
        <dbReference type="ChEBI" id="CHEBI:57540"/>
        <dbReference type="ChEBI" id="CHEBI:57945"/>
        <dbReference type="ChEBI" id="CHEBI:132079"/>
        <dbReference type="ChEBI" id="CHEBI:132080"/>
    </reaction>
    <physiologicalReaction direction="left-to-right" evidence="10">
        <dbReference type="Rhea" id="RHEA:50125"/>
    </physiologicalReaction>
</comment>
<dbReference type="PROSITE" id="PS00061">
    <property type="entry name" value="ADH_SHORT"/>
    <property type="match status" value="1"/>
</dbReference>
<dbReference type="PANTHER" id="PTHR44229:SF4">
    <property type="entry name" value="15-HYDROXYPROSTAGLANDIN DEHYDROGENASE [NAD(+)]"/>
    <property type="match status" value="1"/>
</dbReference>
<comment type="function">
    <text evidence="8">Catalyzes the NAD-dependent dehydrogenation (oxidation) of a broad array of hydroxylated polyunsaturated fatty acids (mainly eicosanoids and docosanoids, including prostaglandins, lipoxins and resolvins), yielding their corresponding keto (oxo) metabolites. Decreases the levels of the pro-proliferative prostaglandins such as prostaglandin E2 (whose activity is increased in cancer because of an increase in the expression of cyclooxygenase 2) and generates oxo-fatty acid products that can profoundly influence cell function by abrogating pro-inflammatory cytokine expression. Converts resolvins E1, D1 and D2 to their oxo products, which represents a mode of resolvin inactivation. Resolvin E1 plays important roles during the resolution phase of acute inflammation, while resolvins D1 and D2 have a unique role in obesity-induced adipose inflammation.</text>
</comment>
<evidence type="ECO:0000256" key="18">
    <source>
        <dbReference type="ARBA" id="ARBA00048739"/>
    </source>
</evidence>
<proteinExistence type="inferred from homology"/>
<evidence type="ECO:0000256" key="8">
    <source>
        <dbReference type="ARBA" id="ARBA00045705"/>
    </source>
</evidence>
<evidence type="ECO:0000256" key="10">
    <source>
        <dbReference type="ARBA" id="ARBA00047672"/>
    </source>
</evidence>
<dbReference type="EC" id="1.1.1.232" evidence="4"/>
<dbReference type="EC" id="1.1.1.141" evidence="3"/>
<evidence type="ECO:0000256" key="16">
    <source>
        <dbReference type="ARBA" id="ARBA00048535"/>
    </source>
</evidence>
<comment type="catalytic activity">
    <reaction evidence="16">
        <text>lipoxin A4 + NAD(+) = 15-oxo-(5S,6R)-dihydroxy-(7E,9E,11Z,13E)-eicosatetraenoate + NADH + H(+)</text>
        <dbReference type="Rhea" id="RHEA:41572"/>
        <dbReference type="ChEBI" id="CHEBI:15378"/>
        <dbReference type="ChEBI" id="CHEBI:57540"/>
        <dbReference type="ChEBI" id="CHEBI:57945"/>
        <dbReference type="ChEBI" id="CHEBI:67026"/>
        <dbReference type="ChEBI" id="CHEBI:78311"/>
    </reaction>
    <physiologicalReaction direction="left-to-right" evidence="16">
        <dbReference type="Rhea" id="RHEA:41573"/>
    </physiologicalReaction>
</comment>
<evidence type="ECO:0000256" key="22">
    <source>
        <dbReference type="RuleBase" id="RU000363"/>
    </source>
</evidence>
<sequence length="273" mass="29451">MSELGKVVGKTFLITGGASGLGAGYVQAFLENGAKAVAILDISEEAGKALAEKLNNVYPGKVIFLKCDVSSEESLTRVFNEVVNQFTTVDVIINNAGVMNDSPNMWRKSCDINYQGVVSLTFKGLKHMRKDEGGSGGTIINISSTAALYNVPYVPTYSGCKAAVLHFSSCIAMDPFHERTGVRILTICVGPTDTPIFSNLDKLSYDEPCGKEMNQRIDRNALQKPESAVKGLVEAFKQGVNGSVWLATKNKPVKDITTVLNEAIDFVKSTLEI</sequence>
<comment type="catalytic activity">
    <reaction evidence="21">
        <text>resolvin E1 + NAD(+) = 18-oxo-resolvin E1 + NADH + H(+)</text>
        <dbReference type="Rhea" id="RHEA:49244"/>
        <dbReference type="ChEBI" id="CHEBI:15378"/>
        <dbReference type="ChEBI" id="CHEBI:57540"/>
        <dbReference type="ChEBI" id="CHEBI:57945"/>
        <dbReference type="ChEBI" id="CHEBI:91000"/>
        <dbReference type="ChEBI" id="CHEBI:91001"/>
    </reaction>
    <physiologicalReaction direction="left-to-right" evidence="21">
        <dbReference type="Rhea" id="RHEA:49245"/>
    </physiologicalReaction>
</comment>
<evidence type="ECO:0000256" key="21">
    <source>
        <dbReference type="ARBA" id="ARBA00049188"/>
    </source>
</evidence>
<evidence type="ECO:0000256" key="13">
    <source>
        <dbReference type="ARBA" id="ARBA00048144"/>
    </source>
</evidence>
<dbReference type="GO" id="GO:0016404">
    <property type="term" value="F:15-hydroxyprostaglandin dehydrogenase (NAD+) activity"/>
    <property type="evidence" value="ECO:0007669"/>
    <property type="project" value="UniProtKB-EC"/>
</dbReference>
<name>A0ABD0SP01_LOXSC</name>
<evidence type="ECO:0000256" key="5">
    <source>
        <dbReference type="ARBA" id="ARBA00040276"/>
    </source>
</evidence>
<evidence type="ECO:0000256" key="1">
    <source>
        <dbReference type="ARBA" id="ARBA00006484"/>
    </source>
</evidence>
<comment type="catalytic activity">
    <reaction evidence="14">
        <text>resolvin D1 + NAD(+) = 17-oxoresolvin D1 + NADH + H(+)</text>
        <dbReference type="Rhea" id="RHEA:50128"/>
        <dbReference type="ChEBI" id="CHEBI:15378"/>
        <dbReference type="ChEBI" id="CHEBI:57540"/>
        <dbReference type="ChEBI" id="CHEBI:57945"/>
        <dbReference type="ChEBI" id="CHEBI:132079"/>
        <dbReference type="ChEBI" id="CHEBI:132081"/>
    </reaction>
    <physiologicalReaction direction="left-to-right" evidence="14">
        <dbReference type="Rhea" id="RHEA:50129"/>
    </physiologicalReaction>
</comment>
<dbReference type="GO" id="GO:0047034">
    <property type="term" value="F:15-hydroxyicosatetraenoate dehydrogenase activity"/>
    <property type="evidence" value="ECO:0007669"/>
    <property type="project" value="UniProtKB-EC"/>
</dbReference>